<evidence type="ECO:0000256" key="5">
    <source>
        <dbReference type="RuleBase" id="RU366054"/>
    </source>
</evidence>
<comment type="caution">
    <text evidence="7">The sequence shown here is derived from an EMBL/GenBank/DDBJ whole genome shotgun (WGS) entry which is preliminary data.</text>
</comment>
<evidence type="ECO:0000313" key="7">
    <source>
        <dbReference type="EMBL" id="PON32328.1"/>
    </source>
</evidence>
<dbReference type="Pfam" id="PF01145">
    <property type="entry name" value="Band_7"/>
    <property type="match status" value="1"/>
</dbReference>
<organism evidence="7 8">
    <name type="scientific">Trema orientale</name>
    <name type="common">Charcoal tree</name>
    <name type="synonym">Celtis orientalis</name>
    <dbReference type="NCBI Taxonomy" id="63057"/>
    <lineage>
        <taxon>Eukaryota</taxon>
        <taxon>Viridiplantae</taxon>
        <taxon>Streptophyta</taxon>
        <taxon>Embryophyta</taxon>
        <taxon>Tracheophyta</taxon>
        <taxon>Spermatophyta</taxon>
        <taxon>Magnoliopsida</taxon>
        <taxon>eudicotyledons</taxon>
        <taxon>Gunneridae</taxon>
        <taxon>Pentapetalae</taxon>
        <taxon>rosids</taxon>
        <taxon>fabids</taxon>
        <taxon>Rosales</taxon>
        <taxon>Cannabaceae</taxon>
        <taxon>Trema</taxon>
    </lineage>
</organism>
<feature type="domain" description="Band 7" evidence="6">
    <location>
        <begin position="30"/>
        <end position="161"/>
    </location>
</feature>
<dbReference type="Gene3D" id="3.30.479.30">
    <property type="entry name" value="Band 7 domain"/>
    <property type="match status" value="1"/>
</dbReference>
<dbReference type="InterPro" id="IPR027705">
    <property type="entry name" value="Flotillin_fam"/>
</dbReference>
<dbReference type="AlphaFoldDB" id="A0A2P5A721"/>
<dbReference type="GO" id="GO:0005901">
    <property type="term" value="C:caveola"/>
    <property type="evidence" value="ECO:0007669"/>
    <property type="project" value="UniProtKB-SubCell"/>
</dbReference>
<proteinExistence type="inferred from homology"/>
<sequence>MYRYHVARPHEYLAITGLGINDMTLCKDAYIWPLFQKCIRIYVFPTTCTFCIMAKSADDVTFIMTTSFEMGPRVDDKIALLLYAKLVYPCEKISLHNHAHKRVYDVIKVEIRAVASLMTMEEICKDFEAFKEKVLHKIELQLIQFGLVVIQVIDVKKRVLEKIELEALRRKMMEVCKRRVRGHVPGSLCYDC</sequence>
<evidence type="ECO:0000259" key="6">
    <source>
        <dbReference type="Pfam" id="PF01145"/>
    </source>
</evidence>
<comment type="subcellular location">
    <subcellularLocation>
        <location evidence="5">Cell membrane</location>
        <topology evidence="5">Lipid-anchor</topology>
    </subcellularLocation>
    <subcellularLocation>
        <location evidence="5">Membrane</location>
        <location evidence="5">Caveola</location>
    </subcellularLocation>
</comment>
<dbReference type="Proteomes" id="UP000237000">
    <property type="component" value="Unassembled WGS sequence"/>
</dbReference>
<dbReference type="EMBL" id="JXTC01001133">
    <property type="protein sequence ID" value="PON32328.1"/>
    <property type="molecule type" value="Genomic_DNA"/>
</dbReference>
<keyword evidence="4 5" id="KW-0472">Membrane</keyword>
<evidence type="ECO:0000256" key="2">
    <source>
        <dbReference type="ARBA" id="ARBA00022475"/>
    </source>
</evidence>
<dbReference type="InParanoid" id="A0A2P5A721"/>
<keyword evidence="3" id="KW-0175">Coiled coil</keyword>
<reference evidence="8" key="1">
    <citation type="submission" date="2016-06" db="EMBL/GenBank/DDBJ databases">
        <title>Parallel loss of symbiosis genes in relatives of nitrogen-fixing non-legume Parasponia.</title>
        <authorList>
            <person name="Van Velzen R."/>
            <person name="Holmer R."/>
            <person name="Bu F."/>
            <person name="Rutten L."/>
            <person name="Van Zeijl A."/>
            <person name="Liu W."/>
            <person name="Santuari L."/>
            <person name="Cao Q."/>
            <person name="Sharma T."/>
            <person name="Shen D."/>
            <person name="Roswanjaya Y."/>
            <person name="Wardhani T."/>
            <person name="Kalhor M.S."/>
            <person name="Jansen J."/>
            <person name="Van den Hoogen J."/>
            <person name="Gungor B."/>
            <person name="Hartog M."/>
            <person name="Hontelez J."/>
            <person name="Verver J."/>
            <person name="Yang W.-C."/>
            <person name="Schijlen E."/>
            <person name="Repin R."/>
            <person name="Schilthuizen M."/>
            <person name="Schranz E."/>
            <person name="Heidstra R."/>
            <person name="Miyata K."/>
            <person name="Fedorova E."/>
            <person name="Kohlen W."/>
            <person name="Bisseling T."/>
            <person name="Smit S."/>
            <person name="Geurts R."/>
        </authorList>
    </citation>
    <scope>NUCLEOTIDE SEQUENCE [LARGE SCALE GENOMIC DNA]</scope>
    <source>
        <strain evidence="8">cv. RG33-2</strain>
    </source>
</reference>
<keyword evidence="8" id="KW-1185">Reference proteome</keyword>
<protein>
    <recommendedName>
        <fullName evidence="5">Flotillin-like</fullName>
    </recommendedName>
</protein>
<dbReference type="PANTHER" id="PTHR13806">
    <property type="entry name" value="FLOTILLIN-RELATED"/>
    <property type="match status" value="1"/>
</dbReference>
<dbReference type="OrthoDB" id="6080404at2759"/>
<evidence type="ECO:0000313" key="8">
    <source>
        <dbReference type="Proteomes" id="UP000237000"/>
    </source>
</evidence>
<dbReference type="STRING" id="63057.A0A2P5A721"/>
<dbReference type="InterPro" id="IPR001107">
    <property type="entry name" value="Band_7"/>
</dbReference>
<comment type="similarity">
    <text evidence="1 5">Belongs to the band 7/mec-2 family. Flotillin subfamily.</text>
</comment>
<keyword evidence="2 5" id="KW-1003">Cell membrane</keyword>
<dbReference type="SUPFAM" id="SSF117892">
    <property type="entry name" value="Band 7/SPFH domain"/>
    <property type="match status" value="1"/>
</dbReference>
<dbReference type="InterPro" id="IPR036013">
    <property type="entry name" value="Band_7/SPFH_dom_sf"/>
</dbReference>
<accession>A0A2P5A721</accession>
<gene>
    <name evidence="7" type="ORF">TorRG33x02_356520</name>
</gene>
<evidence type="ECO:0000256" key="1">
    <source>
        <dbReference type="ARBA" id="ARBA00007161"/>
    </source>
</evidence>
<dbReference type="PANTHER" id="PTHR13806:SF31">
    <property type="entry name" value="FLOTILLIN-LIKE PROTEIN 1-RELATED"/>
    <property type="match status" value="1"/>
</dbReference>
<name>A0A2P5A721_TREOI</name>
<evidence type="ECO:0000256" key="4">
    <source>
        <dbReference type="ARBA" id="ARBA00023136"/>
    </source>
</evidence>
<evidence type="ECO:0000256" key="3">
    <source>
        <dbReference type="ARBA" id="ARBA00023054"/>
    </source>
</evidence>